<evidence type="ECO:0000313" key="2">
    <source>
        <dbReference type="Proteomes" id="UP000178659"/>
    </source>
</evidence>
<comment type="caution">
    <text evidence="1">The sequence shown here is derived from an EMBL/GenBank/DDBJ whole genome shotgun (WGS) entry which is preliminary data.</text>
</comment>
<reference evidence="1 2" key="1">
    <citation type="journal article" date="2016" name="Nat. Commun.">
        <title>Thousands of microbial genomes shed light on interconnected biogeochemical processes in an aquifer system.</title>
        <authorList>
            <person name="Anantharaman K."/>
            <person name="Brown C.T."/>
            <person name="Hug L.A."/>
            <person name="Sharon I."/>
            <person name="Castelle C.J."/>
            <person name="Probst A.J."/>
            <person name="Thomas B.C."/>
            <person name="Singh A."/>
            <person name="Wilkins M.J."/>
            <person name="Karaoz U."/>
            <person name="Brodie E.L."/>
            <person name="Williams K.H."/>
            <person name="Hubbard S.S."/>
            <person name="Banfield J.F."/>
        </authorList>
    </citation>
    <scope>NUCLEOTIDE SEQUENCE [LARGE SCALE GENOMIC DNA]</scope>
</reference>
<dbReference type="EMBL" id="MHCC01000027">
    <property type="protein sequence ID" value="OGY12532.1"/>
    <property type="molecule type" value="Genomic_DNA"/>
</dbReference>
<name>A0A1G1VBB9_9BACT</name>
<organism evidence="1 2">
    <name type="scientific">Candidatus Blackburnbacteria bacterium RIFCSPLOWO2_01_FULL_40_20</name>
    <dbReference type="NCBI Taxonomy" id="1797519"/>
    <lineage>
        <taxon>Bacteria</taxon>
        <taxon>Candidatus Blackburniibacteriota</taxon>
    </lineage>
</organism>
<sequence length="567" mass="63301">MISLESGRRIFSGKEEKQHPESLDEKLKRIKEIVITLTDEQFQKLGVVGYQMGYNEGAPFCEAATLTRGKFLRVCEDKINADREFDKAMFEIVQASGSEFSGKNENWIAAVSNKRRIDAELTIFVDLSTEVGILTTKKKISTPKTVSEPRSTITERLRNKKEMVRQIIGNIGQGAKDIVSTLTVKRKNNETENVRKEEQVETQEKKRGLIWIVILSEKERKERLRNWLWGHAITDDEREQFEKEELGAPKKTEVTESMVESRTLPGTKLIQKYWESNAVGRWKKEGLRKIDVERRIKVLKALGAVSARHAKVAFSVAAVSGVDAATFLVRDRRGRLVLAGLAFFMFLVNNQDTLLNQAYSLSGGLGNIDLGQSFPVAHAFPDAGGIDLSVPQAHTFSNAESINLNDQPHVLFSTDDAQHISSSVATTNAPVYTDLPLDSMDSPAIGLHDSPTETSIPAAIQEVVQKPLLSGIQSGMPIEPQVRALAEKLPGDFNNNYYRLLVDSFNQFSDKFETTARAMTNASSLDQTHIQAAKDQLDAIAKLKQGDVDPSSKVGFDTLMKAMRYWR</sequence>
<dbReference type="AlphaFoldDB" id="A0A1G1VBB9"/>
<protein>
    <submittedName>
        <fullName evidence="1">Uncharacterized protein</fullName>
    </submittedName>
</protein>
<gene>
    <name evidence="1" type="ORF">A3A77_00995</name>
</gene>
<proteinExistence type="predicted"/>
<dbReference type="Proteomes" id="UP000178659">
    <property type="component" value="Unassembled WGS sequence"/>
</dbReference>
<accession>A0A1G1VBB9</accession>
<evidence type="ECO:0000313" key="1">
    <source>
        <dbReference type="EMBL" id="OGY12532.1"/>
    </source>
</evidence>